<feature type="region of interest" description="Disordered" evidence="1">
    <location>
        <begin position="76"/>
        <end position="111"/>
    </location>
</feature>
<dbReference type="Pfam" id="PF10099">
    <property type="entry name" value="RskA_C"/>
    <property type="match status" value="1"/>
</dbReference>
<proteinExistence type="predicted"/>
<feature type="region of interest" description="Disordered" evidence="1">
    <location>
        <begin position="234"/>
        <end position="255"/>
    </location>
</feature>
<keyword evidence="2" id="KW-0812">Transmembrane</keyword>
<protein>
    <recommendedName>
        <fullName evidence="3">Anti-sigma K factor RskA C-terminal domain-containing protein</fullName>
    </recommendedName>
</protein>
<name>A0A2T4UXG7_9MICO</name>
<dbReference type="AlphaFoldDB" id="A0A2T4UXG7"/>
<evidence type="ECO:0000313" key="5">
    <source>
        <dbReference type="Proteomes" id="UP000241085"/>
    </source>
</evidence>
<gene>
    <name evidence="4" type="ORF">C1I63_16165</name>
</gene>
<feature type="compositionally biased region" description="Basic residues" evidence="1">
    <location>
        <begin position="101"/>
        <end position="111"/>
    </location>
</feature>
<sequence length="255" mass="26739">MTHLDPDEIALLALGEESSGEADAHLAECPECAQQLVELGHVAEVGRDSRGVVLETPSAAVWDRIRDELGLEEHSAAPVLAPVPERPDTAPVPVAQSGSTGRHRPERRRRRTGRVVLTSLAAFSALVVGVAGGAWWQASQTEDVVVVARAELQAFPDWQGATGSAELEAVDGGRELIVRLDVQGGDGGYREVWLIAADASGLVPLGALDGTEGRFAVPAGLDLSEYSLVDVSEEPLDGDPAHSGDSIVRGPLLEG</sequence>
<reference evidence="4 5" key="1">
    <citation type="submission" date="2018-03" db="EMBL/GenBank/DDBJ databases">
        <title>Bacteriophage NCPPB3778 and a type I-E CRISPR drive the evolution of the US Biological Select Agent, Rathayibacter toxicus.</title>
        <authorList>
            <person name="Davis E.W.II."/>
            <person name="Tabima J.F."/>
            <person name="Weisberg A.J."/>
            <person name="Dantas Lopes L."/>
            <person name="Wiseman M.S."/>
            <person name="Wiseman M.S."/>
            <person name="Pupko T."/>
            <person name="Belcher M.S."/>
            <person name="Sechler A.J."/>
            <person name="Tancos M.A."/>
            <person name="Schroeder B.K."/>
            <person name="Murray T.D."/>
            <person name="Luster D.G."/>
            <person name="Schneider W.L."/>
            <person name="Rogers E."/>
            <person name="Andreote F.D."/>
            <person name="Grunwald N.J."/>
            <person name="Putnam M.L."/>
            <person name="Chang J.H."/>
        </authorList>
    </citation>
    <scope>NUCLEOTIDE SEQUENCE [LARGE SCALE GENOMIC DNA]</scope>
    <source>
        <strain evidence="4 5">DSM 15933</strain>
    </source>
</reference>
<keyword evidence="2" id="KW-1133">Transmembrane helix</keyword>
<evidence type="ECO:0000256" key="1">
    <source>
        <dbReference type="SAM" id="MobiDB-lite"/>
    </source>
</evidence>
<dbReference type="GO" id="GO:0005886">
    <property type="term" value="C:plasma membrane"/>
    <property type="evidence" value="ECO:0007669"/>
    <property type="project" value="InterPro"/>
</dbReference>
<accession>A0A2T4UXG7</accession>
<feature type="domain" description="Anti-sigma K factor RskA C-terminal" evidence="3">
    <location>
        <begin position="121"/>
        <end position="245"/>
    </location>
</feature>
<dbReference type="EMBL" id="PZPL01000001">
    <property type="protein sequence ID" value="PTL74216.1"/>
    <property type="molecule type" value="Genomic_DNA"/>
</dbReference>
<feature type="transmembrane region" description="Helical" evidence="2">
    <location>
        <begin position="115"/>
        <end position="136"/>
    </location>
</feature>
<keyword evidence="2" id="KW-0472">Membrane</keyword>
<dbReference type="InterPro" id="IPR018764">
    <property type="entry name" value="RskA_C"/>
</dbReference>
<evidence type="ECO:0000313" key="4">
    <source>
        <dbReference type="EMBL" id="PTL74216.1"/>
    </source>
</evidence>
<organism evidence="4 5">
    <name type="scientific">Rathayibacter caricis DSM 15933</name>
    <dbReference type="NCBI Taxonomy" id="1328867"/>
    <lineage>
        <taxon>Bacteria</taxon>
        <taxon>Bacillati</taxon>
        <taxon>Actinomycetota</taxon>
        <taxon>Actinomycetes</taxon>
        <taxon>Micrococcales</taxon>
        <taxon>Microbacteriaceae</taxon>
        <taxon>Rathayibacter</taxon>
    </lineage>
</organism>
<evidence type="ECO:0000256" key="2">
    <source>
        <dbReference type="SAM" id="Phobius"/>
    </source>
</evidence>
<keyword evidence="5" id="KW-1185">Reference proteome</keyword>
<dbReference type="RefSeq" id="WP_107575425.1">
    <property type="nucleotide sequence ID" value="NZ_PZPL01000001.1"/>
</dbReference>
<evidence type="ECO:0000259" key="3">
    <source>
        <dbReference type="Pfam" id="PF10099"/>
    </source>
</evidence>
<comment type="caution">
    <text evidence="4">The sequence shown here is derived from an EMBL/GenBank/DDBJ whole genome shotgun (WGS) entry which is preliminary data.</text>
</comment>
<dbReference type="Proteomes" id="UP000241085">
    <property type="component" value="Unassembled WGS sequence"/>
</dbReference>